<dbReference type="InParanoid" id="A0A397RWX2"/>
<evidence type="ECO:0000256" key="1">
    <source>
        <dbReference type="SAM" id="Phobius"/>
    </source>
</evidence>
<evidence type="ECO:0000313" key="3">
    <source>
        <dbReference type="Proteomes" id="UP000266506"/>
    </source>
</evidence>
<reference evidence="2 3" key="1">
    <citation type="submission" date="2018-08" db="EMBL/GenBank/DDBJ databases">
        <title>Genomic Encyclopedia of Archaeal and Bacterial Type Strains, Phase II (KMG-II): from individual species to whole genera.</title>
        <authorList>
            <person name="Goeker M."/>
        </authorList>
    </citation>
    <scope>NUCLEOTIDE SEQUENCE [LARGE SCALE GENOMIC DNA]</scope>
    <source>
        <strain evidence="2 3">ATCC 27112</strain>
    </source>
</reference>
<dbReference type="AlphaFoldDB" id="A0A397RWX2"/>
<accession>A0A397RWX2</accession>
<feature type="transmembrane region" description="Helical" evidence="1">
    <location>
        <begin position="57"/>
        <end position="76"/>
    </location>
</feature>
<feature type="transmembrane region" description="Helical" evidence="1">
    <location>
        <begin position="30"/>
        <end position="51"/>
    </location>
</feature>
<keyword evidence="1" id="KW-1133">Transmembrane helix</keyword>
<name>A0A397RWX2_9MOLU</name>
<proteinExistence type="predicted"/>
<dbReference type="Pfam" id="PF20040">
    <property type="entry name" value="DUF6442"/>
    <property type="match status" value="1"/>
</dbReference>
<keyword evidence="3" id="KW-1185">Reference proteome</keyword>
<dbReference type="Proteomes" id="UP000266506">
    <property type="component" value="Unassembled WGS sequence"/>
</dbReference>
<keyword evidence="1" id="KW-0812">Transmembrane</keyword>
<dbReference type="OrthoDB" id="2627786at2"/>
<feature type="transmembrane region" description="Helical" evidence="1">
    <location>
        <begin position="83"/>
        <end position="102"/>
    </location>
</feature>
<dbReference type="InterPro" id="IPR045620">
    <property type="entry name" value="DUF6442"/>
</dbReference>
<dbReference type="EMBL" id="QXEV01000007">
    <property type="protein sequence ID" value="RIA77742.1"/>
    <property type="molecule type" value="Genomic_DNA"/>
</dbReference>
<organism evidence="2 3">
    <name type="scientific">Anaeroplasma bactoclasticum</name>
    <dbReference type="NCBI Taxonomy" id="2088"/>
    <lineage>
        <taxon>Bacteria</taxon>
        <taxon>Bacillati</taxon>
        <taxon>Mycoplasmatota</taxon>
        <taxon>Mollicutes</taxon>
        <taxon>Anaeroplasmatales</taxon>
        <taxon>Anaeroplasmataceae</taxon>
        <taxon>Anaeroplasma</taxon>
    </lineage>
</organism>
<protein>
    <submittedName>
        <fullName evidence="2">Uncharacterized protein</fullName>
    </submittedName>
</protein>
<sequence>MNKDEILLKAQEENKGKDLADKSARNDGSWIAYSVGVILIILVDTINGFVLHNVNRGADFALFSMAFVIFLVKYIKLRKKHELIPLIIWGVLSISMLVLWILQLCGVL</sequence>
<dbReference type="RefSeq" id="WP_119016049.1">
    <property type="nucleotide sequence ID" value="NZ_QXEV01000007.1"/>
</dbReference>
<evidence type="ECO:0000313" key="2">
    <source>
        <dbReference type="EMBL" id="RIA77742.1"/>
    </source>
</evidence>
<keyword evidence="1" id="KW-0472">Membrane</keyword>
<gene>
    <name evidence="2" type="ORF">EI71_00895</name>
</gene>
<comment type="caution">
    <text evidence="2">The sequence shown here is derived from an EMBL/GenBank/DDBJ whole genome shotgun (WGS) entry which is preliminary data.</text>
</comment>